<dbReference type="OrthoDB" id="417891at2759"/>
<dbReference type="AlphaFoldDB" id="A0A6A6DLP5"/>
<keyword evidence="4" id="KW-1185">Reference proteome</keyword>
<reference evidence="3" key="1">
    <citation type="journal article" date="2020" name="Stud. Mycol.">
        <title>101 Dothideomycetes genomes: a test case for predicting lifestyles and emergence of pathogens.</title>
        <authorList>
            <person name="Haridas S."/>
            <person name="Albert R."/>
            <person name="Binder M."/>
            <person name="Bloem J."/>
            <person name="Labutti K."/>
            <person name="Salamov A."/>
            <person name="Andreopoulos B."/>
            <person name="Baker S."/>
            <person name="Barry K."/>
            <person name="Bills G."/>
            <person name="Bluhm B."/>
            <person name="Cannon C."/>
            <person name="Castanera R."/>
            <person name="Culley D."/>
            <person name="Daum C."/>
            <person name="Ezra D."/>
            <person name="Gonzalez J."/>
            <person name="Henrissat B."/>
            <person name="Kuo A."/>
            <person name="Liang C."/>
            <person name="Lipzen A."/>
            <person name="Lutzoni F."/>
            <person name="Magnuson J."/>
            <person name="Mondo S."/>
            <person name="Nolan M."/>
            <person name="Ohm R."/>
            <person name="Pangilinan J."/>
            <person name="Park H.-J."/>
            <person name="Ramirez L."/>
            <person name="Alfaro M."/>
            <person name="Sun H."/>
            <person name="Tritt A."/>
            <person name="Yoshinaga Y."/>
            <person name="Zwiers L.-H."/>
            <person name="Turgeon B."/>
            <person name="Goodwin S."/>
            <person name="Spatafora J."/>
            <person name="Crous P."/>
            <person name="Grigoriev I."/>
        </authorList>
    </citation>
    <scope>NUCLEOTIDE SEQUENCE</scope>
    <source>
        <strain evidence="3">CBS 207.26</strain>
    </source>
</reference>
<evidence type="ECO:0000313" key="4">
    <source>
        <dbReference type="Proteomes" id="UP000800200"/>
    </source>
</evidence>
<dbReference type="InterPro" id="IPR002347">
    <property type="entry name" value="SDR_fam"/>
</dbReference>
<dbReference type="CDD" id="cd05233">
    <property type="entry name" value="SDR_c"/>
    <property type="match status" value="1"/>
</dbReference>
<dbReference type="PRINTS" id="PR00080">
    <property type="entry name" value="SDRFAMILY"/>
</dbReference>
<protein>
    <submittedName>
        <fullName evidence="3">NAD(P)-binding protein</fullName>
    </submittedName>
</protein>
<dbReference type="FunFam" id="3.40.50.720:FF:000084">
    <property type="entry name" value="Short-chain dehydrogenase reductase"/>
    <property type="match status" value="1"/>
</dbReference>
<gene>
    <name evidence="3" type="ORF">K469DRAFT_730762</name>
</gene>
<name>A0A6A6DLP5_9PEZI</name>
<keyword evidence="2" id="KW-0521">NADP</keyword>
<dbReference type="InterPro" id="IPR036291">
    <property type="entry name" value="NAD(P)-bd_dom_sf"/>
</dbReference>
<dbReference type="PRINTS" id="PR00081">
    <property type="entry name" value="GDHRDH"/>
</dbReference>
<comment type="similarity">
    <text evidence="1">Belongs to the short-chain dehydrogenases/reductases (SDR) family.</text>
</comment>
<dbReference type="Proteomes" id="UP000800200">
    <property type="component" value="Unassembled WGS sequence"/>
</dbReference>
<dbReference type="EMBL" id="ML994668">
    <property type="protein sequence ID" value="KAF2179302.1"/>
    <property type="molecule type" value="Genomic_DNA"/>
</dbReference>
<sequence>MSNVLKNKVALVTGASSGIGRSIALGLASHGAKIVCCDLKEAANPAGFESDVSISTTSLIVERGGSAIFCQTDISQTDQLEKALERTITEYERLDMLVNCAGYWVPFQLFVDEDDETWAKMVAVNTLGTAKMSRLAIRQFLKQNVDSNRGSRGRIVNISSCAAVCGYPGEVAYSATKASINHMTRAAALDHARDYININCIAPGVVATGLARQNLEDGTIHQTMKDATPWPRLGRADDIGGVAVFLCLSESQWMTGQVLSVDGGITIGISPPH</sequence>
<dbReference type="PROSITE" id="PS00061">
    <property type="entry name" value="ADH_SHORT"/>
    <property type="match status" value="1"/>
</dbReference>
<dbReference type="Pfam" id="PF13561">
    <property type="entry name" value="adh_short_C2"/>
    <property type="match status" value="1"/>
</dbReference>
<evidence type="ECO:0000256" key="1">
    <source>
        <dbReference type="ARBA" id="ARBA00006484"/>
    </source>
</evidence>
<dbReference type="Gene3D" id="3.40.50.720">
    <property type="entry name" value="NAD(P)-binding Rossmann-like Domain"/>
    <property type="match status" value="1"/>
</dbReference>
<evidence type="ECO:0000256" key="2">
    <source>
        <dbReference type="ARBA" id="ARBA00022857"/>
    </source>
</evidence>
<dbReference type="PANTHER" id="PTHR42760">
    <property type="entry name" value="SHORT-CHAIN DEHYDROGENASES/REDUCTASES FAMILY MEMBER"/>
    <property type="match status" value="1"/>
</dbReference>
<dbReference type="InterPro" id="IPR020904">
    <property type="entry name" value="Sc_DH/Rdtase_CS"/>
</dbReference>
<accession>A0A6A6DLP5</accession>
<proteinExistence type="inferred from homology"/>
<dbReference type="SUPFAM" id="SSF51735">
    <property type="entry name" value="NAD(P)-binding Rossmann-fold domains"/>
    <property type="match status" value="1"/>
</dbReference>
<evidence type="ECO:0000313" key="3">
    <source>
        <dbReference type="EMBL" id="KAF2179302.1"/>
    </source>
</evidence>
<organism evidence="3 4">
    <name type="scientific">Zopfia rhizophila CBS 207.26</name>
    <dbReference type="NCBI Taxonomy" id="1314779"/>
    <lineage>
        <taxon>Eukaryota</taxon>
        <taxon>Fungi</taxon>
        <taxon>Dikarya</taxon>
        <taxon>Ascomycota</taxon>
        <taxon>Pezizomycotina</taxon>
        <taxon>Dothideomycetes</taxon>
        <taxon>Dothideomycetes incertae sedis</taxon>
        <taxon>Zopfiaceae</taxon>
        <taxon>Zopfia</taxon>
    </lineage>
</organism>
<dbReference type="PANTHER" id="PTHR42760:SF124">
    <property type="entry name" value="SHORT-CHAIN DEHYDROGENASE_REDUCTASE"/>
    <property type="match status" value="1"/>
</dbReference>
<dbReference type="GO" id="GO:0016616">
    <property type="term" value="F:oxidoreductase activity, acting on the CH-OH group of donors, NAD or NADP as acceptor"/>
    <property type="evidence" value="ECO:0007669"/>
    <property type="project" value="TreeGrafter"/>
</dbReference>